<organism evidence="2">
    <name type="scientific">Picea glauca</name>
    <name type="common">White spruce</name>
    <name type="synonym">Pinus glauca</name>
    <dbReference type="NCBI Taxonomy" id="3330"/>
    <lineage>
        <taxon>Eukaryota</taxon>
        <taxon>Viridiplantae</taxon>
        <taxon>Streptophyta</taxon>
        <taxon>Embryophyta</taxon>
        <taxon>Tracheophyta</taxon>
        <taxon>Spermatophyta</taxon>
        <taxon>Pinopsida</taxon>
        <taxon>Pinidae</taxon>
        <taxon>Conifers I</taxon>
        <taxon>Pinales</taxon>
        <taxon>Pinaceae</taxon>
        <taxon>Picea</taxon>
    </lineage>
</organism>
<feature type="transmembrane region" description="Helical" evidence="1">
    <location>
        <begin position="103"/>
        <end position="120"/>
    </location>
</feature>
<sequence length="172" mass="19324">MGIKPYQLLKKWSNPISRLEELYKSQTFALKKVELKPFSLWKPLATGISKLSLAYPNRGYKATLFRSPDRVVGLADAIRKSDRTKTCGLSEALTFAYVKDSRFVLLTCLLLGFCIGWLLVAEQLLVQPVACCSPEFASALKEAVECPMRSIGFPCVHSGIHDQVINRHVYRT</sequence>
<dbReference type="AlphaFoldDB" id="A0A101M4M9"/>
<evidence type="ECO:0000256" key="1">
    <source>
        <dbReference type="SAM" id="Phobius"/>
    </source>
</evidence>
<keyword evidence="1" id="KW-0472">Membrane</keyword>
<keyword evidence="2" id="KW-0496">Mitochondrion</keyword>
<comment type="caution">
    <text evidence="2">The sequence shown here is derived from an EMBL/GenBank/DDBJ whole genome shotgun (WGS) entry which is preliminary data.</text>
</comment>
<dbReference type="EMBL" id="LKAM01000001">
    <property type="protein sequence ID" value="KUM50802.1"/>
    <property type="molecule type" value="Genomic_DNA"/>
</dbReference>
<gene>
    <name evidence="2" type="ORF">ABT39_MTgene646</name>
</gene>
<keyword evidence="1" id="KW-1133">Transmembrane helix</keyword>
<proteinExistence type="predicted"/>
<reference evidence="2" key="1">
    <citation type="journal article" date="2015" name="Genome Biol. Evol.">
        <title>Organellar Genomes of White Spruce (Picea glauca): Assembly and Annotation.</title>
        <authorList>
            <person name="Jackman S.D."/>
            <person name="Warren R.L."/>
            <person name="Gibb E.A."/>
            <person name="Vandervalk B.P."/>
            <person name="Mohamadi H."/>
            <person name="Chu J."/>
            <person name="Raymond A."/>
            <person name="Pleasance S."/>
            <person name="Coope R."/>
            <person name="Wildung M.R."/>
            <person name="Ritland C.E."/>
            <person name="Bousquet J."/>
            <person name="Jones S.J."/>
            <person name="Bohlmann J."/>
            <person name="Birol I."/>
        </authorList>
    </citation>
    <scope>NUCLEOTIDE SEQUENCE [LARGE SCALE GENOMIC DNA]</scope>
    <source>
        <tissue evidence="2">Flushing bud</tissue>
    </source>
</reference>
<protein>
    <submittedName>
        <fullName evidence="2">Uncharacterized protein</fullName>
    </submittedName>
</protein>
<name>A0A101M4M9_PICGL</name>
<evidence type="ECO:0000313" key="2">
    <source>
        <dbReference type="EMBL" id="KUM50802.1"/>
    </source>
</evidence>
<accession>A0A101M4M9</accession>
<keyword evidence="1" id="KW-0812">Transmembrane</keyword>
<geneLocation type="mitochondrion" evidence="2"/>